<protein>
    <submittedName>
        <fullName evidence="1">WD40 repeat protein</fullName>
    </submittedName>
</protein>
<accession>A0ABU0LBU6</accession>
<sequence>MKNMDRRMALGYMASAVFSGTLMGCAPVQENGSIMNKIKDIKLPDNLAIYSISPDAKYIVIAGSSTGIVFIVEVESGESHALMRFNIIPNTSFSWTSDGLILCVVTNNRATLFDSRKRTIISVHEIGTDEDLSLIGSHISPHGDMLYFQNLRHSKVNLNEIIAYDIHSDENVKLNYDILNKTYDDGAIFGGGVFMATSESIYLSLLSGRFIELIENEKNNSFFTHTAISMKFIGRDAKINTIKINDVSNDGGHKYPDTGRLALKCLTSVKSNNIIVLFSGNGPTFDSAMEVKYRPICCVYDTQSNIVSKFGGVGSSEDIFIGDICIHPDLDIVITTGNLISKNGKFSDGVISAWDLFTGKELRRIYEGRKPRKPSVSANGRVLCVTQDGYASIFSF</sequence>
<proteinExistence type="predicted"/>
<name>A0ABU0LBU6_XANAG</name>
<comment type="caution">
    <text evidence="1">The sequence shown here is derived from an EMBL/GenBank/DDBJ whole genome shotgun (WGS) entry which is preliminary data.</text>
</comment>
<dbReference type="EMBL" id="JAUSVY010000002">
    <property type="protein sequence ID" value="MDQ0504581.1"/>
    <property type="molecule type" value="Genomic_DNA"/>
</dbReference>
<dbReference type="SUPFAM" id="SSF82171">
    <property type="entry name" value="DPP6 N-terminal domain-like"/>
    <property type="match status" value="1"/>
</dbReference>
<dbReference type="PROSITE" id="PS51257">
    <property type="entry name" value="PROKAR_LIPOPROTEIN"/>
    <property type="match status" value="1"/>
</dbReference>
<dbReference type="Proteomes" id="UP001241747">
    <property type="component" value="Unassembled WGS sequence"/>
</dbReference>
<dbReference type="InterPro" id="IPR015943">
    <property type="entry name" value="WD40/YVTN_repeat-like_dom_sf"/>
</dbReference>
<gene>
    <name evidence="1" type="ORF">QOZ94_001355</name>
</gene>
<organism evidence="1 2">
    <name type="scientific">Xanthobacter agilis</name>
    <dbReference type="NCBI Taxonomy" id="47492"/>
    <lineage>
        <taxon>Bacteria</taxon>
        <taxon>Pseudomonadati</taxon>
        <taxon>Pseudomonadota</taxon>
        <taxon>Alphaproteobacteria</taxon>
        <taxon>Hyphomicrobiales</taxon>
        <taxon>Xanthobacteraceae</taxon>
        <taxon>Xanthobacter</taxon>
    </lineage>
</organism>
<keyword evidence="2" id="KW-1185">Reference proteome</keyword>
<dbReference type="Gene3D" id="2.130.10.10">
    <property type="entry name" value="YVTN repeat-like/Quinoprotein amine dehydrogenase"/>
    <property type="match status" value="1"/>
</dbReference>
<evidence type="ECO:0000313" key="1">
    <source>
        <dbReference type="EMBL" id="MDQ0504581.1"/>
    </source>
</evidence>
<dbReference type="RefSeq" id="WP_237344953.1">
    <property type="nucleotide sequence ID" value="NZ_JABWGX010000007.1"/>
</dbReference>
<reference evidence="1 2" key="1">
    <citation type="submission" date="2023-07" db="EMBL/GenBank/DDBJ databases">
        <title>Genomic Encyclopedia of Type Strains, Phase IV (KMG-IV): sequencing the most valuable type-strain genomes for metagenomic binning, comparative biology and taxonomic classification.</title>
        <authorList>
            <person name="Goeker M."/>
        </authorList>
    </citation>
    <scope>NUCLEOTIDE SEQUENCE [LARGE SCALE GENOMIC DNA]</scope>
    <source>
        <strain evidence="1 2">DSM 3770</strain>
    </source>
</reference>
<evidence type="ECO:0000313" key="2">
    <source>
        <dbReference type="Proteomes" id="UP001241747"/>
    </source>
</evidence>